<dbReference type="EMBL" id="JANEYG010000043">
    <property type="protein sequence ID" value="KAJ8916371.1"/>
    <property type="molecule type" value="Genomic_DNA"/>
</dbReference>
<name>A0AAV8VQY6_9CUCU</name>
<keyword evidence="2" id="KW-1185">Reference proteome</keyword>
<evidence type="ECO:0000313" key="1">
    <source>
        <dbReference type="EMBL" id="KAJ8916371.1"/>
    </source>
</evidence>
<sequence>MSKVTSDTDIGKYSKFTAYLKSESRGYKPKKAAILERAHIGEFFTRACDKEYLMIKVAFIMGISVEAAN</sequence>
<dbReference type="Proteomes" id="UP001159042">
    <property type="component" value="Unassembled WGS sequence"/>
</dbReference>
<evidence type="ECO:0000313" key="2">
    <source>
        <dbReference type="Proteomes" id="UP001159042"/>
    </source>
</evidence>
<protein>
    <submittedName>
        <fullName evidence="1">Uncharacterized protein</fullName>
    </submittedName>
</protein>
<reference evidence="1 2" key="1">
    <citation type="journal article" date="2023" name="Insect Mol. Biol.">
        <title>Genome sequencing provides insights into the evolution of gene families encoding plant cell wall-degrading enzymes in longhorned beetles.</title>
        <authorList>
            <person name="Shin N.R."/>
            <person name="Okamura Y."/>
            <person name="Kirsch R."/>
            <person name="Pauchet Y."/>
        </authorList>
    </citation>
    <scope>NUCLEOTIDE SEQUENCE [LARGE SCALE GENOMIC DNA]</scope>
    <source>
        <strain evidence="1">EAD_L_NR</strain>
    </source>
</reference>
<organism evidence="1 2">
    <name type="scientific">Exocentrus adspersus</name>
    <dbReference type="NCBI Taxonomy" id="1586481"/>
    <lineage>
        <taxon>Eukaryota</taxon>
        <taxon>Metazoa</taxon>
        <taxon>Ecdysozoa</taxon>
        <taxon>Arthropoda</taxon>
        <taxon>Hexapoda</taxon>
        <taxon>Insecta</taxon>
        <taxon>Pterygota</taxon>
        <taxon>Neoptera</taxon>
        <taxon>Endopterygota</taxon>
        <taxon>Coleoptera</taxon>
        <taxon>Polyphaga</taxon>
        <taxon>Cucujiformia</taxon>
        <taxon>Chrysomeloidea</taxon>
        <taxon>Cerambycidae</taxon>
        <taxon>Lamiinae</taxon>
        <taxon>Acanthocinini</taxon>
        <taxon>Exocentrus</taxon>
    </lineage>
</organism>
<gene>
    <name evidence="1" type="ORF">NQ315_005069</name>
</gene>
<dbReference type="AlphaFoldDB" id="A0AAV8VQY6"/>
<accession>A0AAV8VQY6</accession>
<comment type="caution">
    <text evidence="1">The sequence shown here is derived from an EMBL/GenBank/DDBJ whole genome shotgun (WGS) entry which is preliminary data.</text>
</comment>
<proteinExistence type="predicted"/>